<dbReference type="RefSeq" id="XP_040756944.1">
    <property type="nucleotide sequence ID" value="XM_040899662.1"/>
</dbReference>
<comment type="caution">
    <text evidence="1">The sequence shown here is derived from an EMBL/GenBank/DDBJ whole genome shotgun (WGS) entry which is preliminary data.</text>
</comment>
<sequence length="145" mass="16482">MCVDSWIIGDPIIRVIPNYPVSQYGIELALAQGDLEFCLQTYPIPEREDSFKINWLLSLIETLCKVFVDDIALRNILILDEQLKLADFGQLNETIFIQGWTCYGTYSPEKQARLGRDYPNIPINATFFGPGDPKEAILRVGVWLA</sequence>
<protein>
    <recommendedName>
        <fullName evidence="3">Protein kinase domain-containing protein</fullName>
    </recommendedName>
</protein>
<organism evidence="1 2">
    <name type="scientific">Aspergillus ochraceoroseus IBT 24754</name>
    <dbReference type="NCBI Taxonomy" id="1392256"/>
    <lineage>
        <taxon>Eukaryota</taxon>
        <taxon>Fungi</taxon>
        <taxon>Dikarya</taxon>
        <taxon>Ascomycota</taxon>
        <taxon>Pezizomycotina</taxon>
        <taxon>Eurotiomycetes</taxon>
        <taxon>Eurotiomycetidae</taxon>
        <taxon>Eurotiales</taxon>
        <taxon>Aspergillaceae</taxon>
        <taxon>Aspergillus</taxon>
        <taxon>Aspergillus subgen. Nidulantes</taxon>
    </lineage>
</organism>
<dbReference type="EMBL" id="MSFN02000001">
    <property type="protein sequence ID" value="PTU25552.1"/>
    <property type="molecule type" value="Genomic_DNA"/>
</dbReference>
<dbReference type="OrthoDB" id="1668230at2759"/>
<dbReference type="Proteomes" id="UP000244073">
    <property type="component" value="Unassembled WGS sequence"/>
</dbReference>
<accession>A0A2T5MAI3</accession>
<reference evidence="1 2" key="1">
    <citation type="journal article" date="2018" name="Proc. Natl. Acad. Sci. U.S.A.">
        <title>Linking secondary metabolites to gene clusters through genome sequencing of six diverse Aspergillus species.</title>
        <authorList>
            <person name="Kaerboelling I."/>
            <person name="Vesth T.C."/>
            <person name="Frisvad J.C."/>
            <person name="Nybo J.L."/>
            <person name="Theobald S."/>
            <person name="Kuo A."/>
            <person name="Bowyer P."/>
            <person name="Matsuda Y."/>
            <person name="Mondo S."/>
            <person name="Lyhne E.K."/>
            <person name="Kogle M.E."/>
            <person name="Clum A."/>
            <person name="Lipzen A."/>
            <person name="Salamov A."/>
            <person name="Ngan C.Y."/>
            <person name="Daum C."/>
            <person name="Chiniquy J."/>
            <person name="Barry K."/>
            <person name="LaButti K."/>
            <person name="Haridas S."/>
            <person name="Simmons B.A."/>
            <person name="Magnuson J.K."/>
            <person name="Mortensen U.H."/>
            <person name="Larsen T.O."/>
            <person name="Grigoriev I.V."/>
            <person name="Baker S.E."/>
            <person name="Andersen M.R."/>
        </authorList>
    </citation>
    <scope>NUCLEOTIDE SEQUENCE [LARGE SCALE GENOMIC DNA]</scope>
    <source>
        <strain evidence="1 2">IBT 24754</strain>
    </source>
</reference>
<gene>
    <name evidence="1" type="ORF">P175DRAFT_0529110</name>
</gene>
<dbReference type="VEuPathDB" id="FungiDB:P175DRAFT_0529110"/>
<proteinExistence type="predicted"/>
<evidence type="ECO:0000313" key="1">
    <source>
        <dbReference type="EMBL" id="PTU25552.1"/>
    </source>
</evidence>
<dbReference type="AlphaFoldDB" id="A0A2T5MAI3"/>
<dbReference type="GeneID" id="63816544"/>
<name>A0A2T5MAI3_9EURO</name>
<evidence type="ECO:0000313" key="2">
    <source>
        <dbReference type="Proteomes" id="UP000244073"/>
    </source>
</evidence>
<evidence type="ECO:0008006" key="3">
    <source>
        <dbReference type="Google" id="ProtNLM"/>
    </source>
</evidence>